<dbReference type="EMBL" id="MT142533">
    <property type="protein sequence ID" value="QJA84673.1"/>
    <property type="molecule type" value="Genomic_DNA"/>
</dbReference>
<sequence>MTNFGYMDVVCTCPTHAGVTTTVRVFGSHGDVIYKQVLDETNDDYYTVKITITISTATVSYVIN</sequence>
<gene>
    <name evidence="2" type="ORF">MM415A00172_0017</name>
    <name evidence="1" type="ORF">MM415B00296_0013</name>
    <name evidence="3" type="ORF">TM448B02017_0007</name>
</gene>
<evidence type="ECO:0000313" key="3">
    <source>
        <dbReference type="EMBL" id="QJI00647.1"/>
    </source>
</evidence>
<proteinExistence type="predicted"/>
<accession>A0A6M3KRE6</accession>
<organism evidence="2">
    <name type="scientific">viral metagenome</name>
    <dbReference type="NCBI Taxonomy" id="1070528"/>
    <lineage>
        <taxon>unclassified sequences</taxon>
        <taxon>metagenomes</taxon>
        <taxon>organismal metagenomes</taxon>
    </lineage>
</organism>
<evidence type="ECO:0000313" key="1">
    <source>
        <dbReference type="EMBL" id="QJA67107.1"/>
    </source>
</evidence>
<protein>
    <submittedName>
        <fullName evidence="2">Uncharacterized protein</fullName>
    </submittedName>
</protein>
<reference evidence="2" key="1">
    <citation type="submission" date="2020-03" db="EMBL/GenBank/DDBJ databases">
        <title>The deep terrestrial virosphere.</title>
        <authorList>
            <person name="Holmfeldt K."/>
            <person name="Nilsson E."/>
            <person name="Simone D."/>
            <person name="Lopez-Fernandez M."/>
            <person name="Wu X."/>
            <person name="de Brujin I."/>
            <person name="Lundin D."/>
            <person name="Andersson A."/>
            <person name="Bertilsson S."/>
            <person name="Dopson M."/>
        </authorList>
    </citation>
    <scope>NUCLEOTIDE SEQUENCE</scope>
    <source>
        <strain evidence="2">MM415A00172</strain>
        <strain evidence="1">MM415B00296</strain>
        <strain evidence="3">TM448B02017</strain>
    </source>
</reference>
<dbReference type="EMBL" id="MT141566">
    <property type="protein sequence ID" value="QJA67107.1"/>
    <property type="molecule type" value="Genomic_DNA"/>
</dbReference>
<dbReference type="EMBL" id="MT144866">
    <property type="protein sequence ID" value="QJI00647.1"/>
    <property type="molecule type" value="Genomic_DNA"/>
</dbReference>
<evidence type="ECO:0000313" key="2">
    <source>
        <dbReference type="EMBL" id="QJA84673.1"/>
    </source>
</evidence>
<dbReference type="AlphaFoldDB" id="A0A6M3KRE6"/>
<name>A0A6M3KRE6_9ZZZZ</name>